<dbReference type="InterPro" id="IPR041916">
    <property type="entry name" value="Anti_sigma_zinc_sf"/>
</dbReference>
<sequence>MTPPREDHVDVGAYVLGVLDAADRGAFEKHLAGCPQCAEQVAELGALEPMLAEFLAAGGADAADPADPVPRPGDDLLTRLVDEVTATRRRGRRRRLVLVAAAAVLVVGGPAVTAAVTADPGGHAPQVVAQQQFSATDATTGAQATVGVEGKKWGSQISLQLSHVQGPLSCDLVAVSRAGERQTVTTWTVPPAGYGTTGSPDALRTSGGAGLQLKDIDHFEVRTLDGNQVLVSVPVAA</sequence>
<reference evidence="5" key="2">
    <citation type="submission" date="2020-09" db="EMBL/GenBank/DDBJ databases">
        <authorList>
            <person name="Sun Q."/>
            <person name="Ohkuma M."/>
        </authorList>
    </citation>
    <scope>NUCLEOTIDE SEQUENCE</scope>
    <source>
        <strain evidence="5">JCM 4646</strain>
    </source>
</reference>
<dbReference type="AlphaFoldDB" id="A0A919GCU4"/>
<keyword evidence="2" id="KW-0804">Transcription</keyword>
<evidence type="ECO:0000256" key="3">
    <source>
        <dbReference type="SAM" id="Phobius"/>
    </source>
</evidence>
<gene>
    <name evidence="5" type="ORF">GCM10018781_64700</name>
</gene>
<dbReference type="Proteomes" id="UP000617734">
    <property type="component" value="Unassembled WGS sequence"/>
</dbReference>
<dbReference type="InterPro" id="IPR027383">
    <property type="entry name" value="Znf_put"/>
</dbReference>
<evidence type="ECO:0000256" key="2">
    <source>
        <dbReference type="ARBA" id="ARBA00023163"/>
    </source>
</evidence>
<feature type="transmembrane region" description="Helical" evidence="3">
    <location>
        <begin position="96"/>
        <end position="116"/>
    </location>
</feature>
<keyword evidence="3" id="KW-0812">Transmembrane</keyword>
<organism evidence="5 6">
    <name type="scientific">Kitasatospora indigofera</name>
    <dbReference type="NCBI Taxonomy" id="67307"/>
    <lineage>
        <taxon>Bacteria</taxon>
        <taxon>Bacillati</taxon>
        <taxon>Actinomycetota</taxon>
        <taxon>Actinomycetes</taxon>
        <taxon>Kitasatosporales</taxon>
        <taxon>Streptomycetaceae</taxon>
        <taxon>Kitasatospora</taxon>
    </lineage>
</organism>
<evidence type="ECO:0000313" key="6">
    <source>
        <dbReference type="Proteomes" id="UP000617734"/>
    </source>
</evidence>
<dbReference type="Gene3D" id="1.10.10.1320">
    <property type="entry name" value="Anti-sigma factor, zinc-finger domain"/>
    <property type="match status" value="1"/>
</dbReference>
<name>A0A919GCU4_9ACTN</name>
<evidence type="ECO:0000313" key="5">
    <source>
        <dbReference type="EMBL" id="GHH81645.1"/>
    </source>
</evidence>
<keyword evidence="3" id="KW-1133">Transmembrane helix</keyword>
<keyword evidence="1" id="KW-0805">Transcription regulation</keyword>
<keyword evidence="3" id="KW-0472">Membrane</keyword>
<evidence type="ECO:0000256" key="1">
    <source>
        <dbReference type="ARBA" id="ARBA00023015"/>
    </source>
</evidence>
<dbReference type="Pfam" id="PF13490">
    <property type="entry name" value="zf-HC2"/>
    <property type="match status" value="1"/>
</dbReference>
<keyword evidence="6" id="KW-1185">Reference proteome</keyword>
<proteinExistence type="predicted"/>
<comment type="caution">
    <text evidence="5">The sequence shown here is derived from an EMBL/GenBank/DDBJ whole genome shotgun (WGS) entry which is preliminary data.</text>
</comment>
<accession>A0A919GCU4</accession>
<dbReference type="RefSeq" id="WP_229927929.1">
    <property type="nucleotide sequence ID" value="NZ_BNBO01000054.1"/>
</dbReference>
<evidence type="ECO:0000259" key="4">
    <source>
        <dbReference type="Pfam" id="PF13490"/>
    </source>
</evidence>
<dbReference type="GeneID" id="95356759"/>
<reference evidence="5" key="1">
    <citation type="journal article" date="2014" name="Int. J. Syst. Evol. Microbiol.">
        <title>Complete genome sequence of Corynebacterium casei LMG S-19264T (=DSM 44701T), isolated from a smear-ripened cheese.</title>
        <authorList>
            <consortium name="US DOE Joint Genome Institute (JGI-PGF)"/>
            <person name="Walter F."/>
            <person name="Albersmeier A."/>
            <person name="Kalinowski J."/>
            <person name="Ruckert C."/>
        </authorList>
    </citation>
    <scope>NUCLEOTIDE SEQUENCE</scope>
    <source>
        <strain evidence="5">JCM 4646</strain>
    </source>
</reference>
<protein>
    <recommendedName>
        <fullName evidence="4">Putative zinc-finger domain-containing protein</fullName>
    </recommendedName>
</protein>
<dbReference type="EMBL" id="BNBO01000054">
    <property type="protein sequence ID" value="GHH81645.1"/>
    <property type="molecule type" value="Genomic_DNA"/>
</dbReference>
<feature type="domain" description="Putative zinc-finger" evidence="4">
    <location>
        <begin position="11"/>
        <end position="38"/>
    </location>
</feature>